<dbReference type="EMBL" id="JBHTLS010000126">
    <property type="protein sequence ID" value="MFD1105595.1"/>
    <property type="molecule type" value="Genomic_DNA"/>
</dbReference>
<comment type="caution">
    <text evidence="2">The sequence shown here is derived from an EMBL/GenBank/DDBJ whole genome shotgun (WGS) entry which is preliminary data.</text>
</comment>
<name>A0ABW3P309_9SPHN</name>
<reference evidence="3" key="1">
    <citation type="journal article" date="2019" name="Int. J. Syst. Evol. Microbiol.">
        <title>The Global Catalogue of Microorganisms (GCM) 10K type strain sequencing project: providing services to taxonomists for standard genome sequencing and annotation.</title>
        <authorList>
            <consortium name="The Broad Institute Genomics Platform"/>
            <consortium name="The Broad Institute Genome Sequencing Center for Infectious Disease"/>
            <person name="Wu L."/>
            <person name="Ma J."/>
        </authorList>
    </citation>
    <scope>NUCLEOTIDE SEQUENCE [LARGE SCALE GENOMIC DNA]</scope>
    <source>
        <strain evidence="3">CCUG 54329</strain>
    </source>
</reference>
<dbReference type="Pfam" id="PF13439">
    <property type="entry name" value="Glyco_transf_4"/>
    <property type="match status" value="1"/>
</dbReference>
<dbReference type="InterPro" id="IPR028098">
    <property type="entry name" value="Glyco_trans_4-like_N"/>
</dbReference>
<keyword evidence="3" id="KW-1185">Reference proteome</keyword>
<dbReference type="Gene3D" id="3.40.50.2000">
    <property type="entry name" value="Glycogen Phosphorylase B"/>
    <property type="match status" value="2"/>
</dbReference>
<accession>A0ABW3P309</accession>
<evidence type="ECO:0000313" key="3">
    <source>
        <dbReference type="Proteomes" id="UP001597203"/>
    </source>
</evidence>
<feature type="domain" description="Glycosyltransferase subfamily 4-like N-terminal" evidence="1">
    <location>
        <begin position="17"/>
        <end position="179"/>
    </location>
</feature>
<dbReference type="CDD" id="cd03801">
    <property type="entry name" value="GT4_PimA-like"/>
    <property type="match status" value="1"/>
</dbReference>
<dbReference type="RefSeq" id="WP_380911496.1">
    <property type="nucleotide sequence ID" value="NZ_JBHTLS010000126.1"/>
</dbReference>
<evidence type="ECO:0000259" key="1">
    <source>
        <dbReference type="Pfam" id="PF13439"/>
    </source>
</evidence>
<dbReference type="SUPFAM" id="SSF53756">
    <property type="entry name" value="UDP-Glycosyltransferase/glycogen phosphorylase"/>
    <property type="match status" value="1"/>
</dbReference>
<dbReference type="Proteomes" id="UP001597203">
    <property type="component" value="Unassembled WGS sequence"/>
</dbReference>
<gene>
    <name evidence="2" type="ORF">ACFQ24_12035</name>
</gene>
<sequence length="382" mass="40942">MKVAMLDPSLFTGRYDDSLCAAIAEAGAQVTLLGRPMRDTDAIRPQGYRYEPHFFRASEALRRGIGEGRAFRLIKAAEYGLACAVGDIAPMRSADIVHVQWMPLAPADAMLLRRLKRRGVALVHTVHNAEAYHDDAGVQGRGYRALLDMFDALIVHGDTTLAALVGQGVDEARIHVTPHPPMRLAAASAEELAAVPMPARPRLLFFGTIRPYKGVDLLIEACIALWRTGLDFELALAGKPFMDVAPMVEGVAGAGFADRLVTDFGFLTEPRLDAHMARADIIAFPYRQIDSSGAFLSALHHGKAMVTSDAGMFGLLPEGVAARAQAGNAAALGEALLPLIESAAIRREAGARARAYGETMGSWKDMGLATIGIYKTVLAGRA</sequence>
<protein>
    <submittedName>
        <fullName evidence="2">Glycosyltransferase family 4 protein</fullName>
    </submittedName>
</protein>
<dbReference type="Pfam" id="PF13692">
    <property type="entry name" value="Glyco_trans_1_4"/>
    <property type="match status" value="1"/>
</dbReference>
<evidence type="ECO:0000313" key="2">
    <source>
        <dbReference type="EMBL" id="MFD1105595.1"/>
    </source>
</evidence>
<dbReference type="PANTHER" id="PTHR12526">
    <property type="entry name" value="GLYCOSYLTRANSFERASE"/>
    <property type="match status" value="1"/>
</dbReference>
<proteinExistence type="predicted"/>
<organism evidence="2 3">
    <name type="scientific">Sphingobium olei</name>
    <dbReference type="NCBI Taxonomy" id="420955"/>
    <lineage>
        <taxon>Bacteria</taxon>
        <taxon>Pseudomonadati</taxon>
        <taxon>Pseudomonadota</taxon>
        <taxon>Alphaproteobacteria</taxon>
        <taxon>Sphingomonadales</taxon>
        <taxon>Sphingomonadaceae</taxon>
        <taxon>Sphingobium</taxon>
    </lineage>
</organism>